<dbReference type="Pfam" id="PF00871">
    <property type="entry name" value="Acetate_kinase"/>
    <property type="match status" value="1"/>
</dbReference>
<dbReference type="InterPro" id="IPR011245">
    <property type="entry name" value="Butyrate_kin"/>
</dbReference>
<evidence type="ECO:0000256" key="5">
    <source>
        <dbReference type="ARBA" id="ARBA00022741"/>
    </source>
</evidence>
<dbReference type="NCBIfam" id="NF002834">
    <property type="entry name" value="PRK03011.1-5"/>
    <property type="match status" value="1"/>
</dbReference>
<evidence type="ECO:0000256" key="1">
    <source>
        <dbReference type="ARBA" id="ARBA00004496"/>
    </source>
</evidence>
<dbReference type="PANTHER" id="PTHR21060">
    <property type="entry name" value="ACETATE KINASE"/>
    <property type="match status" value="1"/>
</dbReference>
<dbReference type="InterPro" id="IPR023865">
    <property type="entry name" value="Aliphatic_acid_kinase_CS"/>
</dbReference>
<evidence type="ECO:0000256" key="7">
    <source>
        <dbReference type="ARBA" id="ARBA00022840"/>
    </source>
</evidence>
<evidence type="ECO:0000256" key="4">
    <source>
        <dbReference type="ARBA" id="ARBA00022679"/>
    </source>
</evidence>
<dbReference type="EMBL" id="FWDM01000007">
    <property type="protein sequence ID" value="SLM10805.1"/>
    <property type="molecule type" value="Genomic_DNA"/>
</dbReference>
<evidence type="ECO:0000256" key="10">
    <source>
        <dbReference type="RuleBase" id="RU003835"/>
    </source>
</evidence>
<gene>
    <name evidence="9 11" type="primary">buk</name>
    <name evidence="11" type="ORF">SPIROBIBN47_150126</name>
</gene>
<comment type="subcellular location">
    <subcellularLocation>
        <location evidence="1 9">Cytoplasm</location>
    </subcellularLocation>
</comment>
<dbReference type="PROSITE" id="PS01075">
    <property type="entry name" value="ACETATE_KINASE_1"/>
    <property type="match status" value="1"/>
</dbReference>
<keyword evidence="7 9" id="KW-0067">ATP-binding</keyword>
<dbReference type="AlphaFoldDB" id="A0A3P3XG62"/>
<proteinExistence type="inferred from homology"/>
<comment type="similarity">
    <text evidence="2 9 10">Belongs to the acetokinase family.</text>
</comment>
<dbReference type="PRINTS" id="PR00471">
    <property type="entry name" value="ACETATEKNASE"/>
</dbReference>
<dbReference type="InterPro" id="IPR000890">
    <property type="entry name" value="Aliphatic_acid_kin_short-chain"/>
</dbReference>
<dbReference type="HAMAP" id="MF_00542">
    <property type="entry name" value="Butyrate_kinase"/>
    <property type="match status" value="1"/>
</dbReference>
<evidence type="ECO:0000256" key="8">
    <source>
        <dbReference type="ARBA" id="ARBA00048596"/>
    </source>
</evidence>
<dbReference type="PIRSF" id="PIRSF036458">
    <property type="entry name" value="Butyrate_kin"/>
    <property type="match status" value="1"/>
</dbReference>
<organism evidence="11">
    <name type="scientific">uncultured spirochete</name>
    <dbReference type="NCBI Taxonomy" id="156406"/>
    <lineage>
        <taxon>Bacteria</taxon>
        <taxon>Pseudomonadati</taxon>
        <taxon>Spirochaetota</taxon>
        <taxon>Spirochaetia</taxon>
        <taxon>Spirochaetales</taxon>
        <taxon>environmental samples</taxon>
    </lineage>
</organism>
<name>A0A3P3XG62_9SPIR</name>
<keyword evidence="3 9" id="KW-0963">Cytoplasm</keyword>
<dbReference type="PANTHER" id="PTHR21060:SF3">
    <property type="entry name" value="BUTYRATE KINASE 2-RELATED"/>
    <property type="match status" value="1"/>
</dbReference>
<evidence type="ECO:0000256" key="9">
    <source>
        <dbReference type="HAMAP-Rule" id="MF_00542"/>
    </source>
</evidence>
<dbReference type="GO" id="GO:0006083">
    <property type="term" value="P:acetate metabolic process"/>
    <property type="evidence" value="ECO:0007669"/>
    <property type="project" value="TreeGrafter"/>
</dbReference>
<dbReference type="GO" id="GO:0008776">
    <property type="term" value="F:acetate kinase activity"/>
    <property type="evidence" value="ECO:0007669"/>
    <property type="project" value="TreeGrafter"/>
</dbReference>
<protein>
    <recommendedName>
        <fullName evidence="9">Probable butyrate kinase</fullName>
        <shortName evidence="9">BK</shortName>
        <ecNumber evidence="9">2.7.2.7</ecNumber>
    </recommendedName>
    <alternativeName>
        <fullName evidence="9">Branched-chain carboxylic acid kinase</fullName>
    </alternativeName>
</protein>
<accession>A0A3P3XG62</accession>
<evidence type="ECO:0000256" key="2">
    <source>
        <dbReference type="ARBA" id="ARBA00008748"/>
    </source>
</evidence>
<dbReference type="GO" id="GO:0005737">
    <property type="term" value="C:cytoplasm"/>
    <property type="evidence" value="ECO:0007669"/>
    <property type="project" value="UniProtKB-SubCell"/>
</dbReference>
<dbReference type="NCBIfam" id="TIGR02707">
    <property type="entry name" value="butyr_kinase"/>
    <property type="match status" value="1"/>
</dbReference>
<dbReference type="SUPFAM" id="SSF53067">
    <property type="entry name" value="Actin-like ATPase domain"/>
    <property type="match status" value="2"/>
</dbReference>
<evidence type="ECO:0000256" key="3">
    <source>
        <dbReference type="ARBA" id="ARBA00022490"/>
    </source>
</evidence>
<dbReference type="Gene3D" id="3.30.420.40">
    <property type="match status" value="2"/>
</dbReference>
<dbReference type="InterPro" id="IPR043129">
    <property type="entry name" value="ATPase_NBD"/>
</dbReference>
<dbReference type="GO" id="GO:0047761">
    <property type="term" value="F:butyrate kinase activity"/>
    <property type="evidence" value="ECO:0007669"/>
    <property type="project" value="UniProtKB-UniRule"/>
</dbReference>
<evidence type="ECO:0000256" key="6">
    <source>
        <dbReference type="ARBA" id="ARBA00022777"/>
    </source>
</evidence>
<dbReference type="GO" id="GO:0005524">
    <property type="term" value="F:ATP binding"/>
    <property type="evidence" value="ECO:0007669"/>
    <property type="project" value="UniProtKB-KW"/>
</dbReference>
<dbReference type="CDD" id="cd24011">
    <property type="entry name" value="ASKHA_NBD_BK"/>
    <property type="match status" value="1"/>
</dbReference>
<keyword evidence="6 9" id="KW-0418">Kinase</keyword>
<reference evidence="11" key="1">
    <citation type="submission" date="2017-02" db="EMBL/GenBank/DDBJ databases">
        <authorList>
            <person name="Regsiter A."/>
            <person name="William W."/>
        </authorList>
    </citation>
    <scope>NUCLEOTIDE SEQUENCE</scope>
    <source>
        <strain evidence="11">Bib</strain>
    </source>
</reference>
<dbReference type="EC" id="2.7.2.7" evidence="9"/>
<comment type="catalytic activity">
    <reaction evidence="8 9">
        <text>butanoate + ATP = butanoyl phosphate + ADP</text>
        <dbReference type="Rhea" id="RHEA:13585"/>
        <dbReference type="ChEBI" id="CHEBI:17968"/>
        <dbReference type="ChEBI" id="CHEBI:30616"/>
        <dbReference type="ChEBI" id="CHEBI:58079"/>
        <dbReference type="ChEBI" id="CHEBI:456216"/>
        <dbReference type="EC" id="2.7.2.7"/>
    </reaction>
</comment>
<keyword evidence="5 9" id="KW-0547">Nucleotide-binding</keyword>
<sequence>MSLAILVINPGSTSTKFAVFEGGTRILDQSISHSAEEIARFPSIAAQYEFREKAIQDVLLQKNFDAKKLGAVVGRGGLLHPIPGGVYRINEGMKADLLAAKYGEHASNLGALIADAFARPLGIPAFIADPVVVDELDDVARVSGNKLFKRNSIFHALNQKAVARRFAKERGRSYEELNLIVAHMGGGVSIGLHRQGRVVDVNQALNGEGPFSPERSGTLPAGDLAKLCFSGRYTQQEVLKMITGKGGMVSFLGTNDMREVERMREEGNKEADLYYRAFVYQVGKYIGSLAAAACGKVDGIILTGGIAFWKELTDRITEMVSFIAPVVVYPGEGELEALALAGQMALSGEIEIKEYVP</sequence>
<keyword evidence="4 9" id="KW-0808">Transferase</keyword>
<evidence type="ECO:0000313" key="11">
    <source>
        <dbReference type="EMBL" id="SLM10805.1"/>
    </source>
</evidence>